<evidence type="ECO:0000256" key="2">
    <source>
        <dbReference type="SAM" id="SignalP"/>
    </source>
</evidence>
<reference evidence="4 5" key="1">
    <citation type="submission" date="2019-09" db="EMBL/GenBank/DDBJ databases">
        <title>Chitinophaga ginsengihumi sp. nov., isolated from soil of ginseng rhizosphere.</title>
        <authorList>
            <person name="Lee J."/>
        </authorList>
    </citation>
    <scope>NUCLEOTIDE SEQUENCE [LARGE SCALE GENOMIC DNA]</scope>
    <source>
        <strain evidence="4 5">BN140078</strain>
    </source>
</reference>
<dbReference type="InterPro" id="IPR001466">
    <property type="entry name" value="Beta-lactam-related"/>
</dbReference>
<organism evidence="4 5">
    <name type="scientific">Chitinophaga agrisoli</name>
    <dbReference type="NCBI Taxonomy" id="2607653"/>
    <lineage>
        <taxon>Bacteria</taxon>
        <taxon>Pseudomonadati</taxon>
        <taxon>Bacteroidota</taxon>
        <taxon>Chitinophagia</taxon>
        <taxon>Chitinophagales</taxon>
        <taxon>Chitinophagaceae</taxon>
        <taxon>Chitinophaga</taxon>
    </lineage>
</organism>
<keyword evidence="5" id="KW-1185">Reference proteome</keyword>
<dbReference type="InterPro" id="IPR050789">
    <property type="entry name" value="Diverse_Enzym_Activities"/>
</dbReference>
<sequence length="409" mass="45422">MKRILLITLLIGSTFLTFAQSKQAKTAAYFPPRGAWEHRSAAMLGLDSVKLQAAIQFARENESRYPRNQELTQAMQFGKEPYSAGIGPFSDRGEPTGVIVYKGYIVAEWGEPLRVDITNSVTKSFLSSVVGIAVDRGLIHSVYDTVAPYIPPIEVFNPLAAAGGAPAPGQTSLLYPFASEHNRTLTWDVMLRQTSDWEGTLWGKPDWADRPVGNDPEQWQHRKRNAPGTVYKYNDVRVNALALAATCVWRQPLPQVLKNTIMDPIGASNTWRWYGYRNAWIVLDGSPVQSVSGGGHWGGGMFISAYDMARFGLLTLHRGNWAGQQLLSEQWVKQALTPTQAQPTYGYMNWFLNTDRKLAPSAPATAFIHIGNGTNMIYVDPEHELVAVVRWLDNKAMDGVINKILSAVK</sequence>
<dbReference type="PANTHER" id="PTHR43283:SF11">
    <property type="entry name" value="BETA-LACTAMASE-RELATED DOMAIN-CONTAINING PROTEIN"/>
    <property type="match status" value="1"/>
</dbReference>
<dbReference type="Proteomes" id="UP000324611">
    <property type="component" value="Unassembled WGS sequence"/>
</dbReference>
<evidence type="ECO:0000259" key="3">
    <source>
        <dbReference type="Pfam" id="PF00144"/>
    </source>
</evidence>
<feature type="domain" description="Beta-lactamase-related" evidence="3">
    <location>
        <begin position="120"/>
        <end position="389"/>
    </location>
</feature>
<keyword evidence="2" id="KW-0732">Signal</keyword>
<dbReference type="Pfam" id="PF00144">
    <property type="entry name" value="Beta-lactamase"/>
    <property type="match status" value="1"/>
</dbReference>
<evidence type="ECO:0000313" key="4">
    <source>
        <dbReference type="EMBL" id="KAA2241380.1"/>
    </source>
</evidence>
<comment type="caution">
    <text evidence="4">The sequence shown here is derived from an EMBL/GenBank/DDBJ whole genome shotgun (WGS) entry which is preliminary data.</text>
</comment>
<proteinExistence type="predicted"/>
<gene>
    <name evidence="4" type="ORF">F0L74_15880</name>
</gene>
<reference evidence="4 5" key="2">
    <citation type="submission" date="2019-09" db="EMBL/GenBank/DDBJ databases">
        <authorList>
            <person name="Jin C."/>
        </authorList>
    </citation>
    <scope>NUCLEOTIDE SEQUENCE [LARGE SCALE GENOMIC DNA]</scope>
    <source>
        <strain evidence="4 5">BN140078</strain>
    </source>
</reference>
<keyword evidence="1 4" id="KW-0378">Hydrolase</keyword>
<dbReference type="RefSeq" id="WP_149838895.1">
    <property type="nucleotide sequence ID" value="NZ_VUOC01000003.1"/>
</dbReference>
<evidence type="ECO:0000256" key="1">
    <source>
        <dbReference type="ARBA" id="ARBA00022801"/>
    </source>
</evidence>
<protein>
    <submittedName>
        <fullName evidence="4">Serine hydrolase</fullName>
    </submittedName>
</protein>
<evidence type="ECO:0000313" key="5">
    <source>
        <dbReference type="Proteomes" id="UP000324611"/>
    </source>
</evidence>
<dbReference type="SUPFAM" id="SSF56601">
    <property type="entry name" value="beta-lactamase/transpeptidase-like"/>
    <property type="match status" value="1"/>
</dbReference>
<name>A0A5B2VRX7_9BACT</name>
<dbReference type="GO" id="GO:0016787">
    <property type="term" value="F:hydrolase activity"/>
    <property type="evidence" value="ECO:0007669"/>
    <property type="project" value="UniProtKB-KW"/>
</dbReference>
<dbReference type="Gene3D" id="3.40.710.10">
    <property type="entry name" value="DD-peptidase/beta-lactamase superfamily"/>
    <property type="match status" value="1"/>
</dbReference>
<dbReference type="AlphaFoldDB" id="A0A5B2VRX7"/>
<dbReference type="PANTHER" id="PTHR43283">
    <property type="entry name" value="BETA-LACTAMASE-RELATED"/>
    <property type="match status" value="1"/>
</dbReference>
<dbReference type="InterPro" id="IPR012338">
    <property type="entry name" value="Beta-lactam/transpept-like"/>
</dbReference>
<feature type="signal peptide" evidence="2">
    <location>
        <begin position="1"/>
        <end position="19"/>
    </location>
</feature>
<accession>A0A5B2VRX7</accession>
<feature type="chain" id="PRO_5023070787" evidence="2">
    <location>
        <begin position="20"/>
        <end position="409"/>
    </location>
</feature>
<dbReference type="EMBL" id="VUOC01000003">
    <property type="protein sequence ID" value="KAA2241380.1"/>
    <property type="molecule type" value="Genomic_DNA"/>
</dbReference>